<evidence type="ECO:0000313" key="4">
    <source>
        <dbReference type="Proteomes" id="UP000639772"/>
    </source>
</evidence>
<evidence type="ECO:0000313" key="2">
    <source>
        <dbReference type="EMBL" id="KAG0469751.1"/>
    </source>
</evidence>
<dbReference type="Proteomes" id="UP000639772">
    <property type="component" value="Unassembled WGS sequence"/>
</dbReference>
<evidence type="ECO:0000313" key="1">
    <source>
        <dbReference type="EMBL" id="KAG0449994.1"/>
    </source>
</evidence>
<keyword evidence="3" id="KW-1185">Reference proteome</keyword>
<protein>
    <submittedName>
        <fullName evidence="1">Uncharacterized protein</fullName>
    </submittedName>
</protein>
<evidence type="ECO:0000313" key="3">
    <source>
        <dbReference type="Proteomes" id="UP000636800"/>
    </source>
</evidence>
<dbReference type="EMBL" id="JADCNL010000008">
    <property type="protein sequence ID" value="KAG0469751.1"/>
    <property type="molecule type" value="Genomic_DNA"/>
</dbReference>
<dbReference type="AlphaFoldDB" id="A0A835U565"/>
<reference evidence="3 4" key="1">
    <citation type="journal article" date="2020" name="Nat. Food">
        <title>A phased Vanilla planifolia genome enables genetic improvement of flavour and production.</title>
        <authorList>
            <person name="Hasing T."/>
            <person name="Tang H."/>
            <person name="Brym M."/>
            <person name="Khazi F."/>
            <person name="Huang T."/>
            <person name="Chambers A.H."/>
        </authorList>
    </citation>
    <scope>NUCLEOTIDE SEQUENCE [LARGE SCALE GENOMIC DNA]</scope>
    <source>
        <tissue evidence="1">Leaf</tissue>
    </source>
</reference>
<sequence length="110" mass="12125">MTISEERFNSPVDLSGRRSVDRGERPIIHNQVVRIRRRISASATSTVLWIAADLFLAAMESMLSSSPGRICLLPLVSGRRSICGEIPMASQGEDRGGWRFAAGHSLLFQL</sequence>
<name>A0A835U565_VANPL</name>
<organism evidence="1 4">
    <name type="scientific">Vanilla planifolia</name>
    <name type="common">Vanilla</name>
    <dbReference type="NCBI Taxonomy" id="51239"/>
    <lineage>
        <taxon>Eukaryota</taxon>
        <taxon>Viridiplantae</taxon>
        <taxon>Streptophyta</taxon>
        <taxon>Embryophyta</taxon>
        <taxon>Tracheophyta</taxon>
        <taxon>Spermatophyta</taxon>
        <taxon>Magnoliopsida</taxon>
        <taxon>Liliopsida</taxon>
        <taxon>Asparagales</taxon>
        <taxon>Orchidaceae</taxon>
        <taxon>Vanilloideae</taxon>
        <taxon>Vanilleae</taxon>
        <taxon>Vanilla</taxon>
    </lineage>
</organism>
<proteinExistence type="predicted"/>
<gene>
    <name evidence="2" type="ORF">HPP92_016451</name>
    <name evidence="1" type="ORF">HPP92_027003</name>
</gene>
<accession>A0A835U565</accession>
<dbReference type="Proteomes" id="UP000636800">
    <property type="component" value="Unassembled WGS sequence"/>
</dbReference>
<dbReference type="EMBL" id="JADCNM010000148">
    <property type="protein sequence ID" value="KAG0449994.1"/>
    <property type="molecule type" value="Genomic_DNA"/>
</dbReference>
<comment type="caution">
    <text evidence="1">The sequence shown here is derived from an EMBL/GenBank/DDBJ whole genome shotgun (WGS) entry which is preliminary data.</text>
</comment>